<sequence length="615" mass="70813">MAVWEIIGGGESGGILVRQGRDLKSPQEAARLATGSKVQELELVGERLRYRLETGTGPEQGWISTRISGKELAVCTEAPKLKWMEESAEKMQAFREKREMLPPPVEEPVRLQGKVHPKEKLPAFKRLSHKDMAEMSLKNLPGHFSGMKFPHTAEQLKSFGPSWYTDAFHKFGTLPADNYVTKVVSVEQLPHTGFDAAGGAGHKALIELEYAKKDPNLHTKLFAKYPWDYFGGETAKQYRMQISTYGDMDSAELLTSICCEHLFPFRIPKLYFADINRDTTNYVLIVERIPFAQRGKVVNGKVEKKPRRPFEILPVCGKYQDYLLEDAASIYFALFREMAHLVAWDHQGRYDSFFGPMMKYTEQEFLEAQIKVRKPNKAKRFEVLSNGCTTFLEKGIDFALNVAPQIFTAAGKEKDKLSRMKDEIIAMAPYFEDIRQFLGNSSDWTGAMHMNLQADNAYLWHDEQGDLDVGMFDWCGFARTSYVMNFMGCLSGADADLLDAHEEGLMKMFCDECARYGGPKLQLADLLLRYRLQWPSFVMDCCQWVERDIYRECPREEWHTIKDIMDDKFIGLWNVRCRGTSLRNAFEYYHRRPFKKIYDEWKSGVGREYLSKFTA</sequence>
<proteinExistence type="predicted"/>
<dbReference type="AlphaFoldDB" id="A0AA36JQM8"/>
<keyword evidence="2" id="KW-1185">Reference proteome</keyword>
<dbReference type="EMBL" id="CAUJNA010003828">
    <property type="protein sequence ID" value="CAJ1410613.1"/>
    <property type="molecule type" value="Genomic_DNA"/>
</dbReference>
<gene>
    <name evidence="1" type="ORF">EVOR1521_LOCUS31402</name>
</gene>
<dbReference type="Proteomes" id="UP001178507">
    <property type="component" value="Unassembled WGS sequence"/>
</dbReference>
<protein>
    <submittedName>
        <fullName evidence="1">Uncharacterized protein</fullName>
    </submittedName>
</protein>
<evidence type="ECO:0000313" key="2">
    <source>
        <dbReference type="Proteomes" id="UP001178507"/>
    </source>
</evidence>
<comment type="caution">
    <text evidence="1">The sequence shown here is derived from an EMBL/GenBank/DDBJ whole genome shotgun (WGS) entry which is preliminary data.</text>
</comment>
<name>A0AA36JQM8_9DINO</name>
<reference evidence="1" key="1">
    <citation type="submission" date="2023-08" db="EMBL/GenBank/DDBJ databases">
        <authorList>
            <person name="Chen Y."/>
            <person name="Shah S."/>
            <person name="Dougan E. K."/>
            <person name="Thang M."/>
            <person name="Chan C."/>
        </authorList>
    </citation>
    <scope>NUCLEOTIDE SEQUENCE</scope>
</reference>
<organism evidence="1 2">
    <name type="scientific">Effrenium voratum</name>
    <dbReference type="NCBI Taxonomy" id="2562239"/>
    <lineage>
        <taxon>Eukaryota</taxon>
        <taxon>Sar</taxon>
        <taxon>Alveolata</taxon>
        <taxon>Dinophyceae</taxon>
        <taxon>Suessiales</taxon>
        <taxon>Symbiodiniaceae</taxon>
        <taxon>Effrenium</taxon>
    </lineage>
</organism>
<accession>A0AA36JQM8</accession>
<evidence type="ECO:0000313" key="1">
    <source>
        <dbReference type="EMBL" id="CAJ1410613.1"/>
    </source>
</evidence>